<dbReference type="Proteomes" id="UP000186406">
    <property type="component" value="Unassembled WGS sequence"/>
</dbReference>
<dbReference type="GO" id="GO:0006508">
    <property type="term" value="P:proteolysis"/>
    <property type="evidence" value="ECO:0007669"/>
    <property type="project" value="InterPro"/>
</dbReference>
<dbReference type="GO" id="GO:0004806">
    <property type="term" value="F:triacylglycerol lipase activity"/>
    <property type="evidence" value="ECO:0007669"/>
    <property type="project" value="InterPro"/>
</dbReference>
<dbReference type="Gene3D" id="3.40.50.1820">
    <property type="entry name" value="alpha/beta hydrolase"/>
    <property type="match status" value="1"/>
</dbReference>
<evidence type="ECO:0000313" key="2">
    <source>
        <dbReference type="EMBL" id="SHO67679.1"/>
    </source>
</evidence>
<organism evidence="2 3">
    <name type="scientific">Pseudoxanthobacter soli DSM 19599</name>
    <dbReference type="NCBI Taxonomy" id="1123029"/>
    <lineage>
        <taxon>Bacteria</taxon>
        <taxon>Pseudomonadati</taxon>
        <taxon>Pseudomonadota</taxon>
        <taxon>Alphaproteobacteria</taxon>
        <taxon>Hyphomicrobiales</taxon>
        <taxon>Segnochrobactraceae</taxon>
        <taxon>Pseudoxanthobacter</taxon>
    </lineage>
</organism>
<name>A0A1M7ZS94_9HYPH</name>
<dbReference type="EMBL" id="FRXO01000017">
    <property type="protein sequence ID" value="SHO67679.1"/>
    <property type="molecule type" value="Genomic_DNA"/>
</dbReference>
<dbReference type="PROSITE" id="PS00708">
    <property type="entry name" value="PRO_ENDOPEP_SER"/>
    <property type="match status" value="1"/>
</dbReference>
<evidence type="ECO:0000313" key="3">
    <source>
        <dbReference type="Proteomes" id="UP000186406"/>
    </source>
</evidence>
<dbReference type="Gene3D" id="1.10.260.160">
    <property type="match status" value="1"/>
</dbReference>
<dbReference type="GO" id="GO:0004252">
    <property type="term" value="F:serine-type endopeptidase activity"/>
    <property type="evidence" value="ECO:0007669"/>
    <property type="project" value="InterPro"/>
</dbReference>
<dbReference type="PANTHER" id="PTHR34853:SF1">
    <property type="entry name" value="LIPASE 5"/>
    <property type="match status" value="1"/>
</dbReference>
<dbReference type="STRING" id="1123029.SAMN02745172_04360"/>
<keyword evidence="1" id="KW-0378">Hydrolase</keyword>
<evidence type="ECO:0000256" key="1">
    <source>
        <dbReference type="ARBA" id="ARBA00022801"/>
    </source>
</evidence>
<keyword evidence="3" id="KW-1185">Reference proteome</keyword>
<dbReference type="InterPro" id="IPR005152">
    <property type="entry name" value="Lipase_secreted"/>
</dbReference>
<reference evidence="2 3" key="1">
    <citation type="submission" date="2016-12" db="EMBL/GenBank/DDBJ databases">
        <authorList>
            <person name="Song W.-J."/>
            <person name="Kurnit D.M."/>
        </authorList>
    </citation>
    <scope>NUCLEOTIDE SEQUENCE [LARGE SCALE GENOMIC DNA]</scope>
    <source>
        <strain evidence="2 3">DSM 19599</strain>
    </source>
</reference>
<dbReference type="SUPFAM" id="SSF53474">
    <property type="entry name" value="alpha/beta-Hydrolases"/>
    <property type="match status" value="1"/>
</dbReference>
<sequence length="427" mass="46631">MPPQLTEALLTPVGAVLGVWMMGRSDILAALVAALGLMVAPACALARAAEPASAAIPSGVSYELIGGLNVDQLNTILTVDAPAFFGVPITAKPARNGVKLYRITYPSVVPELDNRPIVATGLLAVPDTEGSVFPLVSYQHGTVYKKTEVPSFPQESEETKLMIAQFAGQGYLLIGPDYFGMGASTEPEGYGVMGSQQQASFDMLTASLAVLRQLKISNDKLFISGWSEGGFVTMAFLQRLERAGVKVDAAATASAPADIYSLLNGFLNFPRKNDATWANVLYILSAFSFENYYRIPGLARTIIAPEYYDLAKRVYERQDYKKDEIPTNLKILIQPAYFDPEFFAQSAYGRIALATQAYRWIIKTPLRNYYGEDDEIVSVGLGRLVMEYQRGIGAGNSRVEAISTGPTNHRGTFATAVPRWKEWFDTK</sequence>
<gene>
    <name evidence="2" type="ORF">SAMN02745172_04360</name>
</gene>
<evidence type="ECO:0008006" key="4">
    <source>
        <dbReference type="Google" id="ProtNLM"/>
    </source>
</evidence>
<dbReference type="PANTHER" id="PTHR34853">
    <property type="match status" value="1"/>
</dbReference>
<accession>A0A1M7ZS94</accession>
<protein>
    <recommendedName>
        <fullName evidence="4">Alpha/beta hydrolase family protein</fullName>
    </recommendedName>
</protein>
<dbReference type="PIRSF" id="PIRSF029171">
    <property type="entry name" value="Esterase_LipA"/>
    <property type="match status" value="1"/>
</dbReference>
<proteinExistence type="predicted"/>
<dbReference type="InterPro" id="IPR002471">
    <property type="entry name" value="Pept_S9_AS"/>
</dbReference>
<dbReference type="GO" id="GO:0016042">
    <property type="term" value="P:lipid catabolic process"/>
    <property type="evidence" value="ECO:0007669"/>
    <property type="project" value="InterPro"/>
</dbReference>
<dbReference type="InterPro" id="IPR029058">
    <property type="entry name" value="AB_hydrolase_fold"/>
</dbReference>
<dbReference type="AlphaFoldDB" id="A0A1M7ZS94"/>